<evidence type="ECO:0000313" key="1">
    <source>
        <dbReference type="EMBL" id="WDE98386.1"/>
    </source>
</evidence>
<evidence type="ECO:0000313" key="2">
    <source>
        <dbReference type="Proteomes" id="UP001214250"/>
    </source>
</evidence>
<dbReference type="RefSeq" id="WP_274153260.1">
    <property type="nucleotide sequence ID" value="NZ_CP117812.1"/>
</dbReference>
<dbReference type="Proteomes" id="UP001214250">
    <property type="component" value="Chromosome 2"/>
</dbReference>
<sequence length="205" mass="23562">MNRLWPILFSFTYFCACINKPEVEVLNANQLQISQDAFKVVYQKSDGGYLGLALFSDKHAFTSLKDSFPNSEKNFRLSPSSDIHDTESIISRTFHSDPKLSVSRSFLLKENTLELNWHFKNTSQQTINGQFRISLQLPVKAKIIKKTVSTQVDLANGVRFQFEHSSRLGFKLNKQELIIFDKAHRAIQASHRDSEKIRIHFALAK</sequence>
<keyword evidence="2" id="KW-1185">Reference proteome</keyword>
<organism evidence="1 2">
    <name type="scientific">Lentisphaera profundi</name>
    <dbReference type="NCBI Taxonomy" id="1658616"/>
    <lineage>
        <taxon>Bacteria</taxon>
        <taxon>Pseudomonadati</taxon>
        <taxon>Lentisphaerota</taxon>
        <taxon>Lentisphaeria</taxon>
        <taxon>Lentisphaerales</taxon>
        <taxon>Lentisphaeraceae</taxon>
        <taxon>Lentisphaera</taxon>
    </lineage>
</organism>
<reference evidence="1 2" key="1">
    <citation type="submission" date="2023-02" db="EMBL/GenBank/DDBJ databases">
        <title>Genome sequence of Lentisphaera profundi SAORIC-696.</title>
        <authorList>
            <person name="Kim e."/>
            <person name="Cho J.-C."/>
            <person name="Choi A."/>
            <person name="Kang I."/>
        </authorList>
    </citation>
    <scope>NUCLEOTIDE SEQUENCE [LARGE SCALE GENOMIC DNA]</scope>
    <source>
        <strain evidence="1 2">SAORIC-696</strain>
    </source>
</reference>
<name>A0ABY7VWU9_9BACT</name>
<accession>A0ABY7VWU9</accession>
<dbReference type="EMBL" id="CP117812">
    <property type="protein sequence ID" value="WDE98386.1"/>
    <property type="molecule type" value="Genomic_DNA"/>
</dbReference>
<evidence type="ECO:0008006" key="3">
    <source>
        <dbReference type="Google" id="ProtNLM"/>
    </source>
</evidence>
<proteinExistence type="predicted"/>
<gene>
    <name evidence="1" type="ORF">PQO03_21470</name>
</gene>
<protein>
    <recommendedName>
        <fullName evidence="3">Lipid/polyisoprenoid-binding YceI-like domain-containing protein</fullName>
    </recommendedName>
</protein>